<dbReference type="PANTHER" id="PTHR33936">
    <property type="entry name" value="PROTEIN CBG17840"/>
    <property type="match status" value="1"/>
</dbReference>
<organism evidence="1">
    <name type="scientific">Timema monikensis</name>
    <dbReference type="NCBI Taxonomy" id="170555"/>
    <lineage>
        <taxon>Eukaryota</taxon>
        <taxon>Metazoa</taxon>
        <taxon>Ecdysozoa</taxon>
        <taxon>Arthropoda</taxon>
        <taxon>Hexapoda</taxon>
        <taxon>Insecta</taxon>
        <taxon>Pterygota</taxon>
        <taxon>Neoptera</taxon>
        <taxon>Polyneoptera</taxon>
        <taxon>Phasmatodea</taxon>
        <taxon>Timematodea</taxon>
        <taxon>Timematoidea</taxon>
        <taxon>Timematidae</taxon>
        <taxon>Timema</taxon>
    </lineage>
</organism>
<name>A0A7R9E1Y7_9NEOP</name>
<dbReference type="EMBL" id="OB792816">
    <property type="protein sequence ID" value="CAD7424630.1"/>
    <property type="molecule type" value="Genomic_DNA"/>
</dbReference>
<protein>
    <submittedName>
        <fullName evidence="1">Uncharacterized protein</fullName>
    </submittedName>
</protein>
<dbReference type="AlphaFoldDB" id="A0A7R9E1Y7"/>
<proteinExistence type="predicted"/>
<evidence type="ECO:0000313" key="1">
    <source>
        <dbReference type="EMBL" id="CAD7424630.1"/>
    </source>
</evidence>
<reference evidence="1" key="1">
    <citation type="submission" date="2020-11" db="EMBL/GenBank/DDBJ databases">
        <authorList>
            <person name="Tran Van P."/>
        </authorList>
    </citation>
    <scope>NUCLEOTIDE SEQUENCE</scope>
</reference>
<accession>A0A7R9E1Y7</accession>
<dbReference type="PANTHER" id="PTHR33936:SF24">
    <property type="entry name" value="C2H2-TYPE DOMAIN-CONTAINING PROTEIN"/>
    <property type="match status" value="1"/>
</dbReference>
<gene>
    <name evidence="1" type="ORF">TMSB3V08_LOCUS1568</name>
</gene>
<dbReference type="InterPro" id="IPR052797">
    <property type="entry name" value="RegFact_GeneExpr_CellDeath"/>
</dbReference>
<sequence length="345" mass="38809">MNPTKWTLNVKAATRVAYNAIRTNSSIKPTLESLVVVVSAGTLLVDDIQTCHRQGTYVDKVGEQRKHKFKSQGSNKIGSGCSSFIEMIHDGQNINVTYYKTHCGHSSTLERVMLTKEDRIRIAGLIESGITLQHILDKICVSATEENFQRIHMITKKDLENICREFSLHTEKQNTGDATNVDVWVDGMNSLSKEENPVVFYKARGTCDMNNILSVDDFCLVIMTSFQKNMLENHLETCQLQENDARSIEQGLDGLLYLIRNAGLTEEITLQPKELSSKRKQEQETLHTTKWIRSNTDQRIPKPSVPMLDGLTIELLVDEVGLPSLPGLDGGDKACIRRPLLSFQM</sequence>